<dbReference type="InterPro" id="IPR022764">
    <property type="entry name" value="Peptidase_S54_rhomboid_dom"/>
</dbReference>
<evidence type="ECO:0000256" key="4">
    <source>
        <dbReference type="ARBA" id="ARBA00023136"/>
    </source>
</evidence>
<keyword evidence="2 5" id="KW-0812">Transmembrane</keyword>
<evidence type="ECO:0000313" key="8">
    <source>
        <dbReference type="Proteomes" id="UP000326837"/>
    </source>
</evidence>
<dbReference type="RefSeq" id="WP_172991936.1">
    <property type="nucleotide sequence ID" value="NZ_AP021861.1"/>
</dbReference>
<dbReference type="Proteomes" id="UP000326837">
    <property type="component" value="Chromosome"/>
</dbReference>
<feature type="transmembrane region" description="Helical" evidence="5">
    <location>
        <begin position="89"/>
        <end position="111"/>
    </location>
</feature>
<dbReference type="AlphaFoldDB" id="A0A5K7X8T8"/>
<accession>A0A5K7X8T8</accession>
<proteinExistence type="predicted"/>
<feature type="transmembrane region" description="Helical" evidence="5">
    <location>
        <begin position="123"/>
        <end position="143"/>
    </location>
</feature>
<dbReference type="EMBL" id="AP021861">
    <property type="protein sequence ID" value="BBO32292.1"/>
    <property type="molecule type" value="Genomic_DNA"/>
</dbReference>
<evidence type="ECO:0000256" key="3">
    <source>
        <dbReference type="ARBA" id="ARBA00022989"/>
    </source>
</evidence>
<dbReference type="GO" id="GO:0004252">
    <property type="term" value="F:serine-type endopeptidase activity"/>
    <property type="evidence" value="ECO:0007669"/>
    <property type="project" value="InterPro"/>
</dbReference>
<reference evidence="8" key="1">
    <citation type="submission" date="2019-10" db="EMBL/GenBank/DDBJ databases">
        <title>Lacipirellula parvula gen. nov., sp. nov., representing a lineage of planctomycetes widespread in freshwater anoxic habitats, and description of the family Lacipirellulaceae.</title>
        <authorList>
            <person name="Dedysh S.N."/>
            <person name="Kulichevskaya I.S."/>
            <person name="Beletsky A.V."/>
            <person name="Rakitin A.L."/>
            <person name="Mardanov A.V."/>
            <person name="Ivanova A.A."/>
            <person name="Saltykova V.X."/>
            <person name="Rijpstra W.I.C."/>
            <person name="Sinninghe Damste J.S."/>
            <person name="Ravin N.V."/>
        </authorList>
    </citation>
    <scope>NUCLEOTIDE SEQUENCE [LARGE SCALE GENOMIC DNA]</scope>
    <source>
        <strain evidence="8">PX69</strain>
    </source>
</reference>
<dbReference type="Pfam" id="PF01694">
    <property type="entry name" value="Rhomboid"/>
    <property type="match status" value="1"/>
</dbReference>
<keyword evidence="8" id="KW-1185">Reference proteome</keyword>
<comment type="subcellular location">
    <subcellularLocation>
        <location evidence="1">Membrane</location>
        <topology evidence="1">Multi-pass membrane protein</topology>
    </subcellularLocation>
</comment>
<protein>
    <recommendedName>
        <fullName evidence="6">Peptidase S54 rhomboid domain-containing protein</fullName>
    </recommendedName>
</protein>
<keyword evidence="3 5" id="KW-1133">Transmembrane helix</keyword>
<sequence>MRRYPFTLVTAVALLTVAWYSNTHRLALSDDLLHRFGYAPRHLPDFFQWPRFLTSIFFTKGASAFWASLLMLTAIVGTTERYIGSLRTAAVFFGVHVATLFSEYLLVIAPLRSIGHPIGDSLHAAHDIGPSAGYYGCLGVLLARPMRYRTLAISIVLLVTALRIAWSLHSSSDLAESLPADLAHLIAFMLGAIVSAFVDKNYRPH</sequence>
<gene>
    <name evidence="7" type="ORF">PLANPX_1904</name>
</gene>
<dbReference type="KEGG" id="lpav:PLANPX_1904"/>
<evidence type="ECO:0000313" key="7">
    <source>
        <dbReference type="EMBL" id="BBO32292.1"/>
    </source>
</evidence>
<feature type="transmembrane region" description="Helical" evidence="5">
    <location>
        <begin position="180"/>
        <end position="198"/>
    </location>
</feature>
<keyword evidence="4 5" id="KW-0472">Membrane</keyword>
<organism evidence="7 8">
    <name type="scientific">Lacipirellula parvula</name>
    <dbReference type="NCBI Taxonomy" id="2650471"/>
    <lineage>
        <taxon>Bacteria</taxon>
        <taxon>Pseudomonadati</taxon>
        <taxon>Planctomycetota</taxon>
        <taxon>Planctomycetia</taxon>
        <taxon>Pirellulales</taxon>
        <taxon>Lacipirellulaceae</taxon>
        <taxon>Lacipirellula</taxon>
    </lineage>
</organism>
<evidence type="ECO:0000259" key="6">
    <source>
        <dbReference type="Pfam" id="PF01694"/>
    </source>
</evidence>
<dbReference type="GO" id="GO:0016020">
    <property type="term" value="C:membrane"/>
    <property type="evidence" value="ECO:0007669"/>
    <property type="project" value="UniProtKB-SubCell"/>
</dbReference>
<feature type="transmembrane region" description="Helical" evidence="5">
    <location>
        <begin position="53"/>
        <end position="77"/>
    </location>
</feature>
<evidence type="ECO:0000256" key="5">
    <source>
        <dbReference type="SAM" id="Phobius"/>
    </source>
</evidence>
<dbReference type="SUPFAM" id="SSF144091">
    <property type="entry name" value="Rhomboid-like"/>
    <property type="match status" value="1"/>
</dbReference>
<evidence type="ECO:0000256" key="2">
    <source>
        <dbReference type="ARBA" id="ARBA00022692"/>
    </source>
</evidence>
<evidence type="ECO:0000256" key="1">
    <source>
        <dbReference type="ARBA" id="ARBA00004141"/>
    </source>
</evidence>
<feature type="domain" description="Peptidase S54 rhomboid" evidence="6">
    <location>
        <begin position="48"/>
        <end position="197"/>
    </location>
</feature>
<dbReference type="InterPro" id="IPR035952">
    <property type="entry name" value="Rhomboid-like_sf"/>
</dbReference>
<name>A0A5K7X8T8_9BACT</name>
<feature type="transmembrane region" description="Helical" evidence="5">
    <location>
        <begin position="150"/>
        <end position="168"/>
    </location>
</feature>
<dbReference type="Gene3D" id="1.20.1540.10">
    <property type="entry name" value="Rhomboid-like"/>
    <property type="match status" value="1"/>
</dbReference>